<dbReference type="AlphaFoldDB" id="A0A081CC05"/>
<dbReference type="FunFam" id="3.10.20.90:FF:000202">
    <property type="entry name" value="Small ubiquitin-related modifier I"/>
    <property type="match status" value="1"/>
</dbReference>
<name>A0A081CC05_PSEA2</name>
<dbReference type="Gene3D" id="3.10.20.90">
    <property type="entry name" value="Phosphatidylinositol 3-kinase Catalytic Subunit, Chain A, domain 1"/>
    <property type="match status" value="1"/>
</dbReference>
<dbReference type="CDD" id="cd16116">
    <property type="entry name" value="Ubl_Smt3_like"/>
    <property type="match status" value="1"/>
</dbReference>
<accession>A0A081CC05</accession>
<evidence type="ECO:0000313" key="2">
    <source>
        <dbReference type="EMBL" id="GAK64201.1"/>
    </source>
</evidence>
<dbReference type="PROSITE" id="PS50053">
    <property type="entry name" value="UBIQUITIN_2"/>
    <property type="match status" value="1"/>
</dbReference>
<organism evidence="2">
    <name type="scientific">Pseudozyma antarctica</name>
    <name type="common">Yeast</name>
    <name type="synonym">Candida antarctica</name>
    <dbReference type="NCBI Taxonomy" id="84753"/>
    <lineage>
        <taxon>Eukaryota</taxon>
        <taxon>Fungi</taxon>
        <taxon>Dikarya</taxon>
        <taxon>Basidiomycota</taxon>
        <taxon>Ustilaginomycotina</taxon>
        <taxon>Ustilaginomycetes</taxon>
        <taxon>Ustilaginales</taxon>
        <taxon>Ustilaginaceae</taxon>
        <taxon>Moesziomyces</taxon>
    </lineage>
</organism>
<feature type="domain" description="Ubiquitin-like" evidence="1">
    <location>
        <begin position="17"/>
        <end position="92"/>
    </location>
</feature>
<dbReference type="RefSeq" id="XP_014657841.1">
    <property type="nucleotide sequence ID" value="XM_014802355.1"/>
</dbReference>
<dbReference type="InterPro" id="IPR022617">
    <property type="entry name" value="Rad60/SUMO-like_dom"/>
</dbReference>
<dbReference type="EMBL" id="DF830071">
    <property type="protein sequence ID" value="GAK64201.1"/>
    <property type="molecule type" value="Genomic_DNA"/>
</dbReference>
<reference evidence="2" key="1">
    <citation type="submission" date="2014-07" db="EMBL/GenBank/DDBJ databases">
        <title>Draft genome sequence of the yeast Pseudozyma antarctica JCM 10317 known as a producer of lipase B which used in a wide range of industrial applications.</title>
        <authorList>
            <person name="Morita T."/>
            <person name="Saika A."/>
            <person name="Koike H."/>
        </authorList>
    </citation>
    <scope>NUCLEOTIDE SEQUENCE</scope>
    <source>
        <strain evidence="2">JCM 10317</strain>
    </source>
</reference>
<evidence type="ECO:0000259" key="1">
    <source>
        <dbReference type="PROSITE" id="PS50053"/>
    </source>
</evidence>
<dbReference type="InterPro" id="IPR000626">
    <property type="entry name" value="Ubiquitin-like_dom"/>
</dbReference>
<keyword evidence="3" id="KW-1185">Reference proteome</keyword>
<dbReference type="HOGENOM" id="CLU_1602465_0_0_1"/>
<dbReference type="Pfam" id="PF11976">
    <property type="entry name" value="Rad60-SLD"/>
    <property type="match status" value="1"/>
</dbReference>
<evidence type="ECO:0000313" key="3">
    <source>
        <dbReference type="Proteomes" id="UP000053758"/>
    </source>
</evidence>
<dbReference type="Proteomes" id="UP000053758">
    <property type="component" value="Unassembled WGS sequence"/>
</dbReference>
<dbReference type="PANTHER" id="PTHR10562">
    <property type="entry name" value="SMALL UBIQUITIN-RELATED MODIFIER"/>
    <property type="match status" value="1"/>
</dbReference>
<protein>
    <submittedName>
        <fullName evidence="2">Small ubiquitin-related modifier</fullName>
    </submittedName>
</protein>
<dbReference type="InterPro" id="IPR029071">
    <property type="entry name" value="Ubiquitin-like_domsf"/>
</dbReference>
<proteinExistence type="predicted"/>
<dbReference type="GeneID" id="26303273"/>
<dbReference type="SMART" id="SM00213">
    <property type="entry name" value="UBQ"/>
    <property type="match status" value="1"/>
</dbReference>
<gene>
    <name evidence="2" type="ORF">PAN0_004d2411</name>
</gene>
<dbReference type="SUPFAM" id="SSF54236">
    <property type="entry name" value="Ubiquitin-like"/>
    <property type="match status" value="1"/>
</dbReference>
<sequence length="166" mass="18552">MSDADVPQPKPEGGEQLNIKVKDADGNEVFFKVKRTTKLSKLKKAYAERMGKPENSVRFIFDGQRIGDNDTAETLNMEDQDEIDAMIEQLANFSSSLLNPTLLSSLALIRKARTLHRPPFALTEVFRIFIASCADTNDMLRSRSACIGFCAGGYHKEAFEFVMVDP</sequence>